<protein>
    <submittedName>
        <fullName evidence="1">Uncharacterized protein</fullName>
    </submittedName>
</protein>
<dbReference type="RefSeq" id="WP_158198545.1">
    <property type="nucleotide sequence ID" value="NZ_CP046973.1"/>
</dbReference>
<reference evidence="1 2" key="1">
    <citation type="submission" date="2019-12" db="EMBL/GenBank/DDBJ databases">
        <title>Complete genome sequence of Microcystis aeruginosa strain FD4.</title>
        <authorList>
            <person name="Urakawa H."/>
        </authorList>
    </citation>
    <scope>NUCLEOTIDE SEQUENCE [LARGE SCALE GENOMIC DNA]</scope>
    <source>
        <strain evidence="1 2">FD4</strain>
    </source>
</reference>
<accession>A0A857CY71</accession>
<dbReference type="Proteomes" id="UP000438345">
    <property type="component" value="Chromosome"/>
</dbReference>
<dbReference type="EMBL" id="CP046973">
    <property type="protein sequence ID" value="QGZ88401.1"/>
    <property type="molecule type" value="Genomic_DNA"/>
</dbReference>
<evidence type="ECO:0000313" key="2">
    <source>
        <dbReference type="Proteomes" id="UP000438345"/>
    </source>
</evidence>
<sequence>MGKPLSEEALAYMKAEDDAGVIIINGEIITVEQQVTRTWNAPINGFWDVSSNWTGNQLPLAGDDVIISFPINNINTTYRTGNNSLNRVLSDEAFGITGGSIPLL</sequence>
<gene>
    <name evidence="1" type="ORF">GQR42_00890</name>
</gene>
<proteinExistence type="predicted"/>
<name>A0A857CY71_MICAE</name>
<evidence type="ECO:0000313" key="1">
    <source>
        <dbReference type="EMBL" id="QGZ88401.1"/>
    </source>
</evidence>
<dbReference type="AlphaFoldDB" id="A0A857CY71"/>
<organism evidence="1 2">
    <name type="scientific">Microcystis aeruginosa FD4</name>
    <dbReference type="NCBI Taxonomy" id="2686288"/>
    <lineage>
        <taxon>Bacteria</taxon>
        <taxon>Bacillati</taxon>
        <taxon>Cyanobacteriota</taxon>
        <taxon>Cyanophyceae</taxon>
        <taxon>Oscillatoriophycideae</taxon>
        <taxon>Chroococcales</taxon>
        <taxon>Microcystaceae</taxon>
        <taxon>Microcystis</taxon>
    </lineage>
</organism>